<reference evidence="3 4" key="1">
    <citation type="submission" date="2022-03" db="EMBL/GenBank/DDBJ databases">
        <authorList>
            <person name="Nunn A."/>
            <person name="Chopra R."/>
            <person name="Nunn A."/>
            <person name="Contreras Garrido A."/>
        </authorList>
    </citation>
    <scope>NUCLEOTIDE SEQUENCE [LARGE SCALE GENOMIC DNA]</scope>
</reference>
<name>A0AAU9RBW2_THLAR</name>
<dbReference type="SUPFAM" id="SSF48403">
    <property type="entry name" value="Ankyrin repeat"/>
    <property type="match status" value="1"/>
</dbReference>
<accession>A0AAU9RBW2</accession>
<feature type="transmembrane region" description="Helical" evidence="1">
    <location>
        <begin position="343"/>
        <end position="364"/>
    </location>
</feature>
<keyword evidence="1" id="KW-1133">Transmembrane helix</keyword>
<dbReference type="PANTHER" id="PTHR24128:SF38">
    <property type="entry name" value="ANKYRIN REPEAT FAMILY PROTEIN"/>
    <property type="match status" value="1"/>
</dbReference>
<evidence type="ECO:0000259" key="2">
    <source>
        <dbReference type="Pfam" id="PF13962"/>
    </source>
</evidence>
<proteinExistence type="predicted"/>
<dbReference type="InterPro" id="IPR002110">
    <property type="entry name" value="Ankyrin_rpt"/>
</dbReference>
<dbReference type="PANTHER" id="PTHR24128">
    <property type="entry name" value="HOMEOBOX PROTEIN WARIAI"/>
    <property type="match status" value="1"/>
</dbReference>
<evidence type="ECO:0000313" key="4">
    <source>
        <dbReference type="Proteomes" id="UP000836841"/>
    </source>
</evidence>
<dbReference type="InterPro" id="IPR026961">
    <property type="entry name" value="PGG_dom"/>
</dbReference>
<dbReference type="InterPro" id="IPR036770">
    <property type="entry name" value="Ankyrin_rpt-contain_sf"/>
</dbReference>
<dbReference type="Pfam" id="PF13962">
    <property type="entry name" value="PGG"/>
    <property type="match status" value="1"/>
</dbReference>
<keyword evidence="4" id="KW-1185">Reference proteome</keyword>
<evidence type="ECO:0000256" key="1">
    <source>
        <dbReference type="SAM" id="Phobius"/>
    </source>
</evidence>
<feature type="domain" description="PGG" evidence="2">
    <location>
        <begin position="301"/>
        <end position="394"/>
    </location>
</feature>
<dbReference type="SMART" id="SM00248">
    <property type="entry name" value="ANK"/>
    <property type="match status" value="5"/>
</dbReference>
<dbReference type="AlphaFoldDB" id="A0AAU9RBW2"/>
<organism evidence="3 4">
    <name type="scientific">Thlaspi arvense</name>
    <name type="common">Field penny-cress</name>
    <dbReference type="NCBI Taxonomy" id="13288"/>
    <lineage>
        <taxon>Eukaryota</taxon>
        <taxon>Viridiplantae</taxon>
        <taxon>Streptophyta</taxon>
        <taxon>Embryophyta</taxon>
        <taxon>Tracheophyta</taxon>
        <taxon>Spermatophyta</taxon>
        <taxon>Magnoliopsida</taxon>
        <taxon>eudicotyledons</taxon>
        <taxon>Gunneridae</taxon>
        <taxon>Pentapetalae</taxon>
        <taxon>rosids</taxon>
        <taxon>malvids</taxon>
        <taxon>Brassicales</taxon>
        <taxon>Brassicaceae</taxon>
        <taxon>Thlaspideae</taxon>
        <taxon>Thlaspi</taxon>
    </lineage>
</organism>
<protein>
    <recommendedName>
        <fullName evidence="2">PGG domain-containing protein</fullName>
    </recommendedName>
</protein>
<sequence>MDPRLQEAAESGSTDELYALIDENPYILDNIDAVPFVNTPLHVAAAAGNIQFAMEVLNLKPSFARKLNTSGYSPLHLAVDEDQRDYVSWMLRLDHELALVKGRNNITPFLFLVLRGDVNLVAECLMSCSECIQDVNVNGHNALHLAVMNDRFEVLQVLTGWIQRMSQRNAFTIEISALNKKDFSYNTALHLAAYKNDHQACFIFSISFFLIPDAVRLLLECRLVERNTVNGEDLTFLDILRDQGQNAGDWDLDLEQVVLKSRCKEAASMPRSRAMSDFLKSPISFWTYCTMITKRLRSNTSEEARGAFLIVYTLIITATYQTALQPPGGGHQSEDAKAGSVGMKHTFFILLWFSNTLGFCWALFNTFCLLPLRRAFTSGFLLIATSLCVSYALAMAVNSSGPLFFISLNFAIFVLFAIYILLGALVTRKHRMVAHEPFERFNTTYYRQKRGL</sequence>
<dbReference type="Pfam" id="PF12796">
    <property type="entry name" value="Ank_2"/>
    <property type="match status" value="1"/>
</dbReference>
<evidence type="ECO:0000313" key="3">
    <source>
        <dbReference type="EMBL" id="CAH2037719.1"/>
    </source>
</evidence>
<dbReference type="Proteomes" id="UP000836841">
    <property type="component" value="Chromosome 1"/>
</dbReference>
<keyword evidence="1" id="KW-0812">Transmembrane</keyword>
<feature type="transmembrane region" description="Helical" evidence="1">
    <location>
        <begin position="376"/>
        <end position="397"/>
    </location>
</feature>
<dbReference type="EMBL" id="OU466857">
    <property type="protein sequence ID" value="CAH2037719.1"/>
    <property type="molecule type" value="Genomic_DNA"/>
</dbReference>
<feature type="transmembrane region" description="Helical" evidence="1">
    <location>
        <begin position="403"/>
        <end position="426"/>
    </location>
</feature>
<gene>
    <name evidence="3" type="ORF">TAV2_LOCUS2822</name>
</gene>
<keyword evidence="1" id="KW-0472">Membrane</keyword>
<dbReference type="Gene3D" id="1.25.40.20">
    <property type="entry name" value="Ankyrin repeat-containing domain"/>
    <property type="match status" value="1"/>
</dbReference>